<protein>
    <submittedName>
        <fullName evidence="1">Uncharacterized protein</fullName>
    </submittedName>
</protein>
<organism evidence="1 2">
    <name type="scientific">Metasolibacillus meyeri</name>
    <dbReference type="NCBI Taxonomy" id="1071052"/>
    <lineage>
        <taxon>Bacteria</taxon>
        <taxon>Bacillati</taxon>
        <taxon>Bacillota</taxon>
        <taxon>Bacilli</taxon>
        <taxon>Bacillales</taxon>
        <taxon>Caryophanaceae</taxon>
        <taxon>Metasolibacillus</taxon>
    </lineage>
</organism>
<dbReference type="AlphaFoldDB" id="A0AAW9NWI0"/>
<gene>
    <name evidence="1" type="ORF">P9B03_14395</name>
</gene>
<evidence type="ECO:0000313" key="1">
    <source>
        <dbReference type="EMBL" id="MEC1179686.1"/>
    </source>
</evidence>
<evidence type="ECO:0000313" key="2">
    <source>
        <dbReference type="Proteomes" id="UP001344888"/>
    </source>
</evidence>
<comment type="caution">
    <text evidence="1">The sequence shown here is derived from an EMBL/GenBank/DDBJ whole genome shotgun (WGS) entry which is preliminary data.</text>
</comment>
<dbReference type="RefSeq" id="WP_326124172.1">
    <property type="nucleotide sequence ID" value="NZ_JARSFG010000019.1"/>
</dbReference>
<sequence>MAWTFYIGITNDKKLHLEVIESQLYWGYWDTDSKEDKGLQSIKAGEAIRAFNVKSAFGPNGYKFSCLWKDANQTSKILYGGVSLYTNMSYNASMESSQFLTNESDVNEKWFADEGSIYISSNGIFYRFPTEDAPFQE</sequence>
<accession>A0AAW9NWI0</accession>
<dbReference type="Proteomes" id="UP001344888">
    <property type="component" value="Unassembled WGS sequence"/>
</dbReference>
<reference evidence="1 2" key="1">
    <citation type="submission" date="2023-03" db="EMBL/GenBank/DDBJ databases">
        <title>Bacillus Genome Sequencing.</title>
        <authorList>
            <person name="Dunlap C."/>
        </authorList>
    </citation>
    <scope>NUCLEOTIDE SEQUENCE [LARGE SCALE GENOMIC DNA]</scope>
    <source>
        <strain evidence="1 2">B-59205</strain>
    </source>
</reference>
<keyword evidence="2" id="KW-1185">Reference proteome</keyword>
<name>A0AAW9NWI0_9BACL</name>
<dbReference type="EMBL" id="JARSFG010000019">
    <property type="protein sequence ID" value="MEC1179686.1"/>
    <property type="molecule type" value="Genomic_DNA"/>
</dbReference>
<proteinExistence type="predicted"/>